<gene>
    <name evidence="2" type="ORF">A673_01417</name>
</gene>
<proteinExistence type="predicted"/>
<evidence type="ECO:0000313" key="2">
    <source>
        <dbReference type="EMBL" id="EPI73375.1"/>
    </source>
</evidence>
<comment type="caution">
    <text evidence="2">The sequence shown here is derived from an EMBL/GenBank/DDBJ whole genome shotgun (WGS) entry which is preliminary data.</text>
</comment>
<feature type="region of interest" description="Disordered" evidence="1">
    <location>
        <begin position="20"/>
        <end position="39"/>
    </location>
</feature>
<evidence type="ECO:0000256" key="1">
    <source>
        <dbReference type="SAM" id="MobiDB-lite"/>
    </source>
</evidence>
<evidence type="ECO:0000313" key="3">
    <source>
        <dbReference type="Proteomes" id="UP000014535"/>
    </source>
</evidence>
<sequence>MRAMPLMIIIKNEGIRESPYRNERNGRSARLLAATGHKR</sequence>
<organism evidence="2 3">
    <name type="scientific">Salmonella enteritidis (strain 2009K0958)</name>
    <dbReference type="NCBI Taxonomy" id="1192586"/>
    <lineage>
        <taxon>Bacteria</taxon>
        <taxon>Pseudomonadati</taxon>
        <taxon>Pseudomonadota</taxon>
        <taxon>Gammaproteobacteria</taxon>
        <taxon>Enterobacterales</taxon>
        <taxon>Enterobacteriaceae</taxon>
        <taxon>Salmonella</taxon>
    </lineage>
</organism>
<dbReference type="Proteomes" id="UP000014535">
    <property type="component" value="Unassembled WGS sequence"/>
</dbReference>
<dbReference type="EMBL" id="ATFT01000026">
    <property type="protein sequence ID" value="EPI73375.1"/>
    <property type="molecule type" value="Genomic_DNA"/>
</dbReference>
<protein>
    <submittedName>
        <fullName evidence="2">Uncharacterized protein</fullName>
    </submittedName>
</protein>
<name>A0A656IKZ1_SALE2</name>
<reference evidence="2 3" key="1">
    <citation type="submission" date="2013-04" db="EMBL/GenBank/DDBJ databases">
        <authorList>
            <person name="McClelland M."/>
            <person name="Porwollik S."/>
            <person name="Desai P."/>
            <person name="Cheng P."/>
            <person name="Wollam A."/>
            <person name="Pepin K."/>
            <person name="Palsikar V.B."/>
            <person name="Fulton L."/>
            <person name="Fulton R."/>
            <person name="Delehaunty K."/>
            <person name="Fronick C."/>
            <person name="Godfrey J."/>
            <person name="Waligorski J."/>
            <person name="Appelbaum E."/>
            <person name="Tomlinson C."/>
            <person name="Warren W."/>
            <person name="Sodergren E."/>
            <person name="Weinstock G."/>
            <person name="Wilson R.K."/>
        </authorList>
    </citation>
    <scope>NUCLEOTIDE SEQUENCE [LARGE SCALE GENOMIC DNA]</scope>
    <source>
        <strain evidence="2 3">2009K0958</strain>
    </source>
</reference>
<dbReference type="AlphaFoldDB" id="A0A656IKZ1"/>
<accession>A0A656IKZ1</accession>